<feature type="region of interest" description="Disordered" evidence="1">
    <location>
        <begin position="1"/>
        <end position="71"/>
    </location>
</feature>
<sequence>MKNAPKTFLRPSRLPAGFTASTPQPRRLASSSPHTRRLSPTGYLPSRTLHPPTNMAPLSSDSQIAAVAFPR</sequence>
<evidence type="ECO:0000256" key="1">
    <source>
        <dbReference type="SAM" id="MobiDB-lite"/>
    </source>
</evidence>
<accession>A0A830BUC3</accession>
<comment type="caution">
    <text evidence="2">The sequence shown here is derived from an EMBL/GenBank/DDBJ whole genome shotgun (WGS) entry which is preliminary data.</text>
</comment>
<keyword evidence="3" id="KW-1185">Reference proteome</keyword>
<protein>
    <submittedName>
        <fullName evidence="2">Uncharacterized protein</fullName>
    </submittedName>
</protein>
<reference evidence="2" key="1">
    <citation type="submission" date="2020-07" db="EMBL/GenBank/DDBJ databases">
        <title>Ethylene signaling mediates host invasion by parasitic plants.</title>
        <authorList>
            <person name="Yoshida S."/>
        </authorList>
    </citation>
    <scope>NUCLEOTIDE SEQUENCE</scope>
    <source>
        <strain evidence="2">Okayama</strain>
    </source>
</reference>
<proteinExistence type="predicted"/>
<evidence type="ECO:0000313" key="3">
    <source>
        <dbReference type="Proteomes" id="UP000653305"/>
    </source>
</evidence>
<feature type="compositionally biased region" description="Polar residues" evidence="1">
    <location>
        <begin position="19"/>
        <end position="33"/>
    </location>
</feature>
<name>A0A830BUC3_9LAMI</name>
<gene>
    <name evidence="2" type="ORF">PHJA_001115700</name>
</gene>
<evidence type="ECO:0000313" key="2">
    <source>
        <dbReference type="EMBL" id="GFP89719.1"/>
    </source>
</evidence>
<dbReference type="AlphaFoldDB" id="A0A830BUC3"/>
<organism evidence="2 3">
    <name type="scientific">Phtheirospermum japonicum</name>
    <dbReference type="NCBI Taxonomy" id="374723"/>
    <lineage>
        <taxon>Eukaryota</taxon>
        <taxon>Viridiplantae</taxon>
        <taxon>Streptophyta</taxon>
        <taxon>Embryophyta</taxon>
        <taxon>Tracheophyta</taxon>
        <taxon>Spermatophyta</taxon>
        <taxon>Magnoliopsida</taxon>
        <taxon>eudicotyledons</taxon>
        <taxon>Gunneridae</taxon>
        <taxon>Pentapetalae</taxon>
        <taxon>asterids</taxon>
        <taxon>lamiids</taxon>
        <taxon>Lamiales</taxon>
        <taxon>Orobanchaceae</taxon>
        <taxon>Orobanchaceae incertae sedis</taxon>
        <taxon>Phtheirospermum</taxon>
    </lineage>
</organism>
<dbReference type="Proteomes" id="UP000653305">
    <property type="component" value="Unassembled WGS sequence"/>
</dbReference>
<dbReference type="EMBL" id="BMAC01000199">
    <property type="protein sequence ID" value="GFP89719.1"/>
    <property type="molecule type" value="Genomic_DNA"/>
</dbReference>